<dbReference type="GO" id="GO:0003723">
    <property type="term" value="F:RNA binding"/>
    <property type="evidence" value="ECO:0007669"/>
    <property type="project" value="InterPro"/>
</dbReference>
<evidence type="ECO:0000259" key="2">
    <source>
        <dbReference type="SMART" id="SM00360"/>
    </source>
</evidence>
<feature type="domain" description="RRM" evidence="2">
    <location>
        <begin position="309"/>
        <end position="382"/>
    </location>
</feature>
<sequence>MSFLQHYTRSLFLRSFSTSSRCLEQLSNLSLPPKPERPHSRVVLIRNFPPTSTINDFLNLRGTNKPIESVIRYPEYNTVEIRYLEPYATEYIGFLAAQSELVLEGQALRVENLPHRPLPVEALAAIGLRAASRTLVLRNLRAHFSQERLEKKLKEKLVRHFGKFERIWIREDGETATVTFHNLMTAVKALKTLHAEGWKVHCKEGLPKLREFPDSAFPTVHLSGLPHGIQPQTVLKNLYDDLSSFPKGDPMRVFTNKKGAFLVFFAPPYAKKFCDIYQPPPGVTATLTNEGLTPQYAERAARRLGASRTIIIDGFKDPAITFDHIHQDFHPFGRVFYVYMDTEKAHARVVFTNISSSFKAIEDIYENRAKYKDYYGARITFGRHKQMAHYPLRPIFIRPTVSSTVNSPSVMQEDEGEEELVDEWWKAGREGREEDIDDTLDRVEEKEQKSESVMDAQKDLGTSTDSTNLNAVEDDYDYGDWQEPEESAELGEVVWRGRLDKPIGRYGFDVSPKSSGS</sequence>
<dbReference type="Gene3D" id="3.30.70.330">
    <property type="match status" value="2"/>
</dbReference>
<organism evidence="3 4">
    <name type="scientific">Tetrapyrgos nigripes</name>
    <dbReference type="NCBI Taxonomy" id="182062"/>
    <lineage>
        <taxon>Eukaryota</taxon>
        <taxon>Fungi</taxon>
        <taxon>Dikarya</taxon>
        <taxon>Basidiomycota</taxon>
        <taxon>Agaricomycotina</taxon>
        <taxon>Agaricomycetes</taxon>
        <taxon>Agaricomycetidae</taxon>
        <taxon>Agaricales</taxon>
        <taxon>Marasmiineae</taxon>
        <taxon>Marasmiaceae</taxon>
        <taxon>Tetrapyrgos</taxon>
    </lineage>
</organism>
<keyword evidence="4" id="KW-1185">Reference proteome</keyword>
<dbReference type="SMART" id="SM00360">
    <property type="entry name" value="RRM"/>
    <property type="match status" value="2"/>
</dbReference>
<proteinExistence type="predicted"/>
<comment type="caution">
    <text evidence="3">The sequence shown here is derived from an EMBL/GenBank/DDBJ whole genome shotgun (WGS) entry which is preliminary data.</text>
</comment>
<dbReference type="SUPFAM" id="SSF54928">
    <property type="entry name" value="RNA-binding domain, RBD"/>
    <property type="match status" value="1"/>
</dbReference>
<dbReference type="InterPro" id="IPR000504">
    <property type="entry name" value="RRM_dom"/>
</dbReference>
<dbReference type="AlphaFoldDB" id="A0A8H5C827"/>
<feature type="domain" description="RRM" evidence="2">
    <location>
        <begin position="134"/>
        <end position="203"/>
    </location>
</feature>
<dbReference type="InterPro" id="IPR035979">
    <property type="entry name" value="RBD_domain_sf"/>
</dbReference>
<dbReference type="OrthoDB" id="3026661at2759"/>
<feature type="region of interest" description="Disordered" evidence="1">
    <location>
        <begin position="435"/>
        <end position="472"/>
    </location>
</feature>
<dbReference type="EMBL" id="JAACJM010000228">
    <property type="protein sequence ID" value="KAF5336301.1"/>
    <property type="molecule type" value="Genomic_DNA"/>
</dbReference>
<dbReference type="InterPro" id="IPR012677">
    <property type="entry name" value="Nucleotide-bd_a/b_plait_sf"/>
</dbReference>
<reference evidence="3 4" key="1">
    <citation type="journal article" date="2020" name="ISME J.">
        <title>Uncovering the hidden diversity of litter-decomposition mechanisms in mushroom-forming fungi.</title>
        <authorList>
            <person name="Floudas D."/>
            <person name="Bentzer J."/>
            <person name="Ahren D."/>
            <person name="Johansson T."/>
            <person name="Persson P."/>
            <person name="Tunlid A."/>
        </authorList>
    </citation>
    <scope>NUCLEOTIDE SEQUENCE [LARGE SCALE GENOMIC DNA]</scope>
    <source>
        <strain evidence="3 4">CBS 291.85</strain>
    </source>
</reference>
<evidence type="ECO:0000256" key="1">
    <source>
        <dbReference type="SAM" id="MobiDB-lite"/>
    </source>
</evidence>
<gene>
    <name evidence="3" type="ORF">D9758_014483</name>
</gene>
<evidence type="ECO:0000313" key="4">
    <source>
        <dbReference type="Proteomes" id="UP000559256"/>
    </source>
</evidence>
<evidence type="ECO:0000313" key="3">
    <source>
        <dbReference type="EMBL" id="KAF5336301.1"/>
    </source>
</evidence>
<dbReference type="Proteomes" id="UP000559256">
    <property type="component" value="Unassembled WGS sequence"/>
</dbReference>
<name>A0A8H5C827_9AGAR</name>
<protein>
    <recommendedName>
        <fullName evidence="2">RRM domain-containing protein</fullName>
    </recommendedName>
</protein>
<accession>A0A8H5C827</accession>
<feature type="compositionally biased region" description="Polar residues" evidence="1">
    <location>
        <begin position="460"/>
        <end position="470"/>
    </location>
</feature>
<feature type="compositionally biased region" description="Basic and acidic residues" evidence="1">
    <location>
        <begin position="439"/>
        <end position="458"/>
    </location>
</feature>